<organism evidence="1 2">
    <name type="scientific">Faecalibacterium taiwanense</name>
    <dbReference type="NCBI Taxonomy" id="3030638"/>
    <lineage>
        <taxon>Bacteria</taxon>
        <taxon>Bacillati</taxon>
        <taxon>Bacillota</taxon>
        <taxon>Clostridia</taxon>
        <taxon>Eubacteriales</taxon>
        <taxon>Oscillospiraceae</taxon>
        <taxon>Faecalibacterium</taxon>
    </lineage>
</organism>
<proteinExistence type="predicted"/>
<gene>
    <name evidence="1" type="ORF">WF787_05135</name>
</gene>
<dbReference type="RefSeq" id="WP_337678963.1">
    <property type="nucleotide sequence ID" value="NZ_JBBFKB010000102.1"/>
</dbReference>
<evidence type="ECO:0000313" key="1">
    <source>
        <dbReference type="EMBL" id="MEJ3690612.1"/>
    </source>
</evidence>
<reference evidence="1 2" key="1">
    <citation type="submission" date="2024-03" db="EMBL/GenBank/DDBJ databases">
        <authorList>
            <person name="Plomp N."/>
            <person name="Harmsen H.J."/>
        </authorList>
    </citation>
    <scope>NUCLEOTIDE SEQUENCE [LARGE SCALE GENOMIC DNA]</scope>
    <source>
        <strain evidence="1 2">HTF-76H</strain>
    </source>
</reference>
<name>A0AB35XWN1_9FIRM</name>
<dbReference type="Proteomes" id="UP001379600">
    <property type="component" value="Unassembled WGS sequence"/>
</dbReference>
<accession>A0AB35XWN1</accession>
<keyword evidence="2" id="KW-1185">Reference proteome</keyword>
<evidence type="ECO:0000313" key="2">
    <source>
        <dbReference type="Proteomes" id="UP001379600"/>
    </source>
</evidence>
<protein>
    <submittedName>
        <fullName evidence="1">Uncharacterized protein</fullName>
    </submittedName>
</protein>
<sequence>MDSWLTYPEYLAQHPGSALTEAEFTPRAVDAAFFIESATRWCASLAKEPEQLALLAQCQARLVALSEEVSASWDGVTSVNNHGYTESYASGTDMQAYLGKRQSQIVNEVLSAPSTRWMLYQGGMYHPPRRR</sequence>
<dbReference type="EMBL" id="JBBFKC010000004">
    <property type="protein sequence ID" value="MEJ3690612.1"/>
    <property type="molecule type" value="Genomic_DNA"/>
</dbReference>
<dbReference type="AlphaFoldDB" id="A0AB35XWN1"/>
<comment type="caution">
    <text evidence="1">The sequence shown here is derived from an EMBL/GenBank/DDBJ whole genome shotgun (WGS) entry which is preliminary data.</text>
</comment>